<dbReference type="CDD" id="cd04301">
    <property type="entry name" value="NAT_SF"/>
    <property type="match status" value="1"/>
</dbReference>
<dbReference type="Pfam" id="PF00583">
    <property type="entry name" value="Acetyltransf_1"/>
    <property type="match status" value="1"/>
</dbReference>
<sequence>MTIEFPAGMTLRHPQEDDHPRVHALLDRWWGGLGGDAGSQQRVLLLPRLYFQHFTTTSYLLERADGELTAFLIGFLSQSDPAVAYIHFVGVDPAFRMQGIATALYSRFFEQARQLSRRYVNCLTSPENLTSQAFHARMGFRSLPGADIGGVQVQPGYDGVGLDRVVFTLDLAIS</sequence>
<dbReference type="PIRSF" id="PIRSF037663">
    <property type="entry name" value="Acetyltransf_GNAT_prd"/>
    <property type="match status" value="1"/>
</dbReference>
<dbReference type="PROSITE" id="PS51186">
    <property type="entry name" value="GNAT"/>
    <property type="match status" value="1"/>
</dbReference>
<dbReference type="PANTHER" id="PTHR43072">
    <property type="entry name" value="N-ACETYLTRANSFERASE"/>
    <property type="match status" value="1"/>
</dbReference>
<reference evidence="3" key="1">
    <citation type="journal article" date="2019" name="Int. J. Syst. Evol. Microbiol.">
        <title>The Global Catalogue of Microorganisms (GCM) 10K type strain sequencing project: providing services to taxonomists for standard genome sequencing and annotation.</title>
        <authorList>
            <consortium name="The Broad Institute Genomics Platform"/>
            <consortium name="The Broad Institute Genome Sequencing Center for Infectious Disease"/>
            <person name="Wu L."/>
            <person name="Ma J."/>
        </authorList>
    </citation>
    <scope>NUCLEOTIDE SEQUENCE [LARGE SCALE GENOMIC DNA]</scope>
    <source>
        <strain evidence="3">JCM 18959</strain>
    </source>
</reference>
<dbReference type="SUPFAM" id="SSF55729">
    <property type="entry name" value="Acyl-CoA N-acyltransferases (Nat)"/>
    <property type="match status" value="1"/>
</dbReference>
<protein>
    <submittedName>
        <fullName evidence="2">GNAT family N-acetyltransferase</fullName>
    </submittedName>
</protein>
<dbReference type="PANTHER" id="PTHR43072:SF36">
    <property type="entry name" value="RIBOSOMAL-PROTEIN-ALANINE ACETYLTRANSFERASE"/>
    <property type="match status" value="1"/>
</dbReference>
<gene>
    <name evidence="2" type="ORF">GCM10025760_01790</name>
</gene>
<dbReference type="InterPro" id="IPR017255">
    <property type="entry name" value="AcTrfase_GNAT_prd"/>
</dbReference>
<evidence type="ECO:0000313" key="2">
    <source>
        <dbReference type="EMBL" id="GAA5084204.1"/>
    </source>
</evidence>
<name>A0ABP9LVM3_9MICO</name>
<dbReference type="InterPro" id="IPR016181">
    <property type="entry name" value="Acyl_CoA_acyltransferase"/>
</dbReference>
<proteinExistence type="predicted"/>
<comment type="caution">
    <text evidence="2">The sequence shown here is derived from an EMBL/GenBank/DDBJ whole genome shotgun (WGS) entry which is preliminary data.</text>
</comment>
<dbReference type="Proteomes" id="UP001501407">
    <property type="component" value="Unassembled WGS sequence"/>
</dbReference>
<evidence type="ECO:0000313" key="3">
    <source>
        <dbReference type="Proteomes" id="UP001501407"/>
    </source>
</evidence>
<dbReference type="RefSeq" id="WP_252787554.1">
    <property type="nucleotide sequence ID" value="NZ_BAABKZ010000001.1"/>
</dbReference>
<dbReference type="InterPro" id="IPR000182">
    <property type="entry name" value="GNAT_dom"/>
</dbReference>
<organism evidence="2 3">
    <name type="scientific">Microbacterium yannicii</name>
    <dbReference type="NCBI Taxonomy" id="671622"/>
    <lineage>
        <taxon>Bacteria</taxon>
        <taxon>Bacillati</taxon>
        <taxon>Actinomycetota</taxon>
        <taxon>Actinomycetes</taxon>
        <taxon>Micrococcales</taxon>
        <taxon>Microbacteriaceae</taxon>
        <taxon>Microbacterium</taxon>
    </lineage>
</organism>
<dbReference type="EMBL" id="BAABKZ010000001">
    <property type="protein sequence ID" value="GAA5084204.1"/>
    <property type="molecule type" value="Genomic_DNA"/>
</dbReference>
<accession>A0ABP9LVM3</accession>
<evidence type="ECO:0000259" key="1">
    <source>
        <dbReference type="PROSITE" id="PS51186"/>
    </source>
</evidence>
<feature type="domain" description="N-acetyltransferase" evidence="1">
    <location>
        <begin position="9"/>
        <end position="172"/>
    </location>
</feature>
<keyword evidence="3" id="KW-1185">Reference proteome</keyword>
<dbReference type="Gene3D" id="3.40.630.30">
    <property type="match status" value="1"/>
</dbReference>